<dbReference type="HOGENOM" id="CLU_006783_1_0_1"/>
<dbReference type="InterPro" id="IPR039595">
    <property type="entry name" value="TE2IP/Rap1"/>
</dbReference>
<evidence type="ECO:0000256" key="2">
    <source>
        <dbReference type="ARBA" id="ARBA00022454"/>
    </source>
</evidence>
<keyword evidence="7 8" id="KW-0539">Nucleus</keyword>
<comment type="similarity">
    <text evidence="1 8">Belongs to the RAP1 family.</text>
</comment>
<comment type="subunit">
    <text evidence="8">Homodimer.</text>
</comment>
<reference evidence="12 13" key="1">
    <citation type="journal article" date="2013" name="BMC Genomics">
        <title>Genomics-driven discovery of the pneumocandin biosynthetic gene cluster in the fungus Glarea lozoyensis.</title>
        <authorList>
            <person name="Chen L."/>
            <person name="Yue Q."/>
            <person name="Zhang X."/>
            <person name="Xiang M."/>
            <person name="Wang C."/>
            <person name="Li S."/>
            <person name="Che Y."/>
            <person name="Ortiz-Lopez F.J."/>
            <person name="Bills G.F."/>
            <person name="Liu X."/>
            <person name="An Z."/>
        </authorList>
    </citation>
    <scope>NUCLEOTIDE SEQUENCE [LARGE SCALE GENOMIC DNA]</scope>
    <source>
        <strain evidence="13">ATCC 20868 / MF5171</strain>
    </source>
</reference>
<evidence type="ECO:0000256" key="7">
    <source>
        <dbReference type="ARBA" id="ARBA00023242"/>
    </source>
</evidence>
<proteinExistence type="inferred from homology"/>
<dbReference type="AlphaFoldDB" id="S3CZZ9"/>
<feature type="compositionally biased region" description="Acidic residues" evidence="9">
    <location>
        <begin position="311"/>
        <end position="323"/>
    </location>
</feature>
<feature type="domain" description="ARID" evidence="11">
    <location>
        <begin position="393"/>
        <end position="488"/>
    </location>
</feature>
<dbReference type="GO" id="GO:0070187">
    <property type="term" value="C:shelterin complex"/>
    <property type="evidence" value="ECO:0007669"/>
    <property type="project" value="TreeGrafter"/>
</dbReference>
<keyword evidence="4" id="KW-0805">Transcription regulation</keyword>
<dbReference type="InterPro" id="IPR001606">
    <property type="entry name" value="ARID_dom"/>
</dbReference>
<dbReference type="PROSITE" id="PS51011">
    <property type="entry name" value="ARID"/>
    <property type="match status" value="1"/>
</dbReference>
<gene>
    <name evidence="12" type="ORF">GLAREA_01298</name>
</gene>
<dbReference type="Gene3D" id="1.10.10.60">
    <property type="entry name" value="Homeodomain-like"/>
    <property type="match status" value="2"/>
</dbReference>
<keyword evidence="13" id="KW-1185">Reference proteome</keyword>
<organism evidence="12 13">
    <name type="scientific">Glarea lozoyensis (strain ATCC 20868 / MF5171)</name>
    <dbReference type="NCBI Taxonomy" id="1116229"/>
    <lineage>
        <taxon>Eukaryota</taxon>
        <taxon>Fungi</taxon>
        <taxon>Dikarya</taxon>
        <taxon>Ascomycota</taxon>
        <taxon>Pezizomycotina</taxon>
        <taxon>Leotiomycetes</taxon>
        <taxon>Helotiales</taxon>
        <taxon>Helotiaceae</taxon>
        <taxon>Glarea</taxon>
    </lineage>
</organism>
<feature type="compositionally biased region" description="Polar residues" evidence="9">
    <location>
        <begin position="99"/>
        <end position="114"/>
    </location>
</feature>
<protein>
    <recommendedName>
        <fullName evidence="8">DNA-binding protein RAP1</fullName>
    </recommendedName>
</protein>
<evidence type="ECO:0000256" key="8">
    <source>
        <dbReference type="RuleBase" id="RU367107"/>
    </source>
</evidence>
<dbReference type="PANTHER" id="PTHR16466:SF6">
    <property type="entry name" value="TELOMERIC REPEAT-BINDING FACTOR 2-INTERACTING PROTEIN 1"/>
    <property type="match status" value="1"/>
</dbReference>
<dbReference type="SUPFAM" id="SSF46689">
    <property type="entry name" value="Homeodomain-like"/>
    <property type="match status" value="2"/>
</dbReference>
<feature type="compositionally biased region" description="Polar residues" evidence="9">
    <location>
        <begin position="197"/>
        <end position="215"/>
    </location>
</feature>
<evidence type="ECO:0000259" key="11">
    <source>
        <dbReference type="PROSITE" id="PS51011"/>
    </source>
</evidence>
<feature type="region of interest" description="Disordered" evidence="9">
    <location>
        <begin position="309"/>
        <end position="374"/>
    </location>
</feature>
<dbReference type="Gene3D" id="1.10.150.60">
    <property type="entry name" value="ARID DNA-binding domain"/>
    <property type="match status" value="1"/>
</dbReference>
<dbReference type="OMA" id="WKYITDS"/>
<dbReference type="CDD" id="cd11655">
    <property type="entry name" value="rap1_myb-like"/>
    <property type="match status" value="1"/>
</dbReference>
<dbReference type="InterPro" id="IPR001357">
    <property type="entry name" value="BRCT_dom"/>
</dbReference>
<keyword evidence="2 8" id="KW-0158">Chromosome</keyword>
<accession>S3CZZ9</accession>
<keyword evidence="3 8" id="KW-0779">Telomere</keyword>
<dbReference type="InterPro" id="IPR015010">
    <property type="entry name" value="TERF2IP_Myb"/>
</dbReference>
<dbReference type="Pfam" id="PF08914">
    <property type="entry name" value="Myb_Rap1"/>
    <property type="match status" value="1"/>
</dbReference>
<dbReference type="KEGG" id="glz:GLAREA_01298"/>
<dbReference type="InterPro" id="IPR036420">
    <property type="entry name" value="BRCT_dom_sf"/>
</dbReference>
<feature type="compositionally biased region" description="Polar residues" evidence="9">
    <location>
        <begin position="348"/>
        <end position="360"/>
    </location>
</feature>
<sequence length="737" mass="83191">MAAVVYEGVGGGGELFAGSKYYILQRVPTRSRWVELIEQNGGEIVALDKYADYVIADHARKDNPPGSISWKWVEQSVKKGELQDVDEYPAGPAEGTVRSAGSTVPPKSTRTPFTTADDKFLSDWVMAAQRKGAPIKGNEVYIQLALKNPRHTYQSWRDRWVKHVSHQAHTALPDEEEEADDDVGYVPPSRARTASRIASNSTKKVAAGSSATTAKPSIRIRPPPTIKNDTEPKDMAEPVVEALKPVNLSTGNRFTDEEDELLLEASKPILNLDSRQELDAWCNWALEYPTHSAQEWRNRFEDHIKPQLATEDAEEEDDEDQEIESIRKPQSTPQRHVEEVPTKRQLFHQFSSKNRPSSSHAHSRALETRDSQDLSKKKLELQDTAEDYVDPTTVDEILFTEQLKKMADILGLEVDFEPLIGGRHLPLFTLWQVVRSEKFGGYDNVQGLKQWPQVAKALNYNPFLHTRAAHELQACYSEILADFETSREQFLQPHVYSPEPEDQAQHTPIRPVIDLEQSEEDDEDLFVTPLQYSSSTKRRVDVGRTPLASSINKKPRLDKGKGRALESPTPEKFTPRIKKKLLTNQGKGMASESPSPEKVKEVPSTPDEVINGTAYPTNSHRPSSPANDSSSESASLSQKFADMETFKERMMALGYEEEDFDTAFLATCMREGNIAVILESMREGHGIPRNIRGVWTESDDENLEADSQSREFSRVCRKHGKQGVEERRDFLRKMDLE</sequence>
<dbReference type="STRING" id="1116229.S3CZZ9"/>
<dbReference type="InterPro" id="IPR009057">
    <property type="entry name" value="Homeodomain-like_sf"/>
</dbReference>
<feature type="compositionally biased region" description="Basic and acidic residues" evidence="9">
    <location>
        <begin position="364"/>
        <end position="374"/>
    </location>
</feature>
<evidence type="ECO:0000256" key="3">
    <source>
        <dbReference type="ARBA" id="ARBA00022895"/>
    </source>
</evidence>
<feature type="region of interest" description="Disordered" evidence="9">
    <location>
        <begin position="535"/>
        <end position="637"/>
    </location>
</feature>
<dbReference type="Pfam" id="PF16589">
    <property type="entry name" value="BRCT_2"/>
    <property type="match status" value="1"/>
</dbReference>
<dbReference type="Pfam" id="PF01388">
    <property type="entry name" value="ARID"/>
    <property type="match status" value="1"/>
</dbReference>
<dbReference type="OrthoDB" id="435460at2759"/>
<evidence type="ECO:0000256" key="5">
    <source>
        <dbReference type="ARBA" id="ARBA00023159"/>
    </source>
</evidence>
<name>S3CZZ9_GLAL2</name>
<comment type="function">
    <text evidence="8">Involved in the regulation of telomere length, clustering and has a specific role in telomere position effect (TPE).</text>
</comment>
<dbReference type="RefSeq" id="XP_008086705.1">
    <property type="nucleotide sequence ID" value="XM_008088514.1"/>
</dbReference>
<keyword evidence="5" id="KW-0010">Activator</keyword>
<dbReference type="SMART" id="SM01014">
    <property type="entry name" value="ARID"/>
    <property type="match status" value="1"/>
</dbReference>
<dbReference type="Gene3D" id="1.10.10.2170">
    <property type="match status" value="1"/>
</dbReference>
<dbReference type="SUPFAM" id="SSF46774">
    <property type="entry name" value="ARID-like"/>
    <property type="match status" value="1"/>
</dbReference>
<dbReference type="SUPFAM" id="SSF52113">
    <property type="entry name" value="BRCT domain"/>
    <property type="match status" value="1"/>
</dbReference>
<dbReference type="PANTHER" id="PTHR16466">
    <property type="entry name" value="TELOMERE REPEAT-BINDING FACTOR 2-INTERACTING PROTEIN 1"/>
    <property type="match status" value="1"/>
</dbReference>
<dbReference type="InterPro" id="IPR038104">
    <property type="entry name" value="Rap1_C_sf"/>
</dbReference>
<dbReference type="GeneID" id="19460356"/>
<dbReference type="eggNOG" id="ENOG502S85C">
    <property type="taxonomic scope" value="Eukaryota"/>
</dbReference>
<dbReference type="EMBL" id="KE145371">
    <property type="protein sequence ID" value="EPE25386.1"/>
    <property type="molecule type" value="Genomic_DNA"/>
</dbReference>
<evidence type="ECO:0000259" key="10">
    <source>
        <dbReference type="PROSITE" id="PS50172"/>
    </source>
</evidence>
<dbReference type="InterPro" id="IPR021661">
    <property type="entry name" value="Rap1_C"/>
</dbReference>
<evidence type="ECO:0000256" key="4">
    <source>
        <dbReference type="ARBA" id="ARBA00023015"/>
    </source>
</evidence>
<comment type="subcellular location">
    <subcellularLocation>
        <location evidence="8">Nucleus</location>
    </subcellularLocation>
    <subcellularLocation>
        <location evidence="8">Chromosome</location>
        <location evidence="8">Telomere</location>
    </subcellularLocation>
</comment>
<evidence type="ECO:0000256" key="6">
    <source>
        <dbReference type="ARBA" id="ARBA00023163"/>
    </source>
</evidence>
<dbReference type="Proteomes" id="UP000016922">
    <property type="component" value="Unassembled WGS sequence"/>
</dbReference>
<evidence type="ECO:0000256" key="9">
    <source>
        <dbReference type="SAM" id="MobiDB-lite"/>
    </source>
</evidence>
<dbReference type="GO" id="GO:0031848">
    <property type="term" value="P:protection from non-homologous end joining at telomere"/>
    <property type="evidence" value="ECO:0007669"/>
    <property type="project" value="TreeGrafter"/>
</dbReference>
<feature type="compositionally biased region" description="Basic and acidic residues" evidence="9">
    <location>
        <begin position="555"/>
        <end position="564"/>
    </location>
</feature>
<evidence type="ECO:0000313" key="13">
    <source>
        <dbReference type="Proteomes" id="UP000016922"/>
    </source>
</evidence>
<dbReference type="SMART" id="SM00501">
    <property type="entry name" value="BRIGHT"/>
    <property type="match status" value="1"/>
</dbReference>
<feature type="region of interest" description="Disordered" evidence="9">
    <location>
        <begin position="85"/>
        <end position="114"/>
    </location>
</feature>
<dbReference type="InterPro" id="IPR036431">
    <property type="entry name" value="ARID_dom_sf"/>
</dbReference>
<feature type="domain" description="BRCT" evidence="10">
    <location>
        <begin position="11"/>
        <end position="90"/>
    </location>
</feature>
<feature type="compositionally biased region" description="Low complexity" evidence="9">
    <location>
        <begin position="619"/>
        <end position="637"/>
    </location>
</feature>
<dbReference type="GO" id="GO:0042162">
    <property type="term" value="F:telomeric DNA binding"/>
    <property type="evidence" value="ECO:0007669"/>
    <property type="project" value="TreeGrafter"/>
</dbReference>
<evidence type="ECO:0000313" key="12">
    <source>
        <dbReference type="EMBL" id="EPE25386.1"/>
    </source>
</evidence>
<dbReference type="Pfam" id="PF11626">
    <property type="entry name" value="Rap1_C"/>
    <property type="match status" value="1"/>
</dbReference>
<dbReference type="Gene3D" id="3.40.50.10190">
    <property type="entry name" value="BRCT domain"/>
    <property type="match status" value="1"/>
</dbReference>
<keyword evidence="6" id="KW-0804">Transcription</keyword>
<feature type="region of interest" description="Disordered" evidence="9">
    <location>
        <begin position="197"/>
        <end position="233"/>
    </location>
</feature>
<dbReference type="GO" id="GO:0010833">
    <property type="term" value="P:telomere maintenance via telomere lengthening"/>
    <property type="evidence" value="ECO:0007669"/>
    <property type="project" value="UniProtKB-UniRule"/>
</dbReference>
<evidence type="ECO:0000256" key="1">
    <source>
        <dbReference type="ARBA" id="ARBA00010467"/>
    </source>
</evidence>
<dbReference type="PROSITE" id="PS50172">
    <property type="entry name" value="BRCT"/>
    <property type="match status" value="1"/>
</dbReference>